<keyword evidence="3" id="KW-1185">Reference proteome</keyword>
<dbReference type="SUPFAM" id="SSF50729">
    <property type="entry name" value="PH domain-like"/>
    <property type="match status" value="1"/>
</dbReference>
<protein>
    <submittedName>
        <fullName evidence="4">RanBD1 domain-containing protein</fullName>
    </submittedName>
</protein>
<dbReference type="InterPro" id="IPR011993">
    <property type="entry name" value="PH-like_dom_sf"/>
</dbReference>
<feature type="region of interest" description="Disordered" evidence="1">
    <location>
        <begin position="97"/>
        <end position="140"/>
    </location>
</feature>
<feature type="compositionally biased region" description="Basic and acidic residues" evidence="1">
    <location>
        <begin position="35"/>
        <end position="47"/>
    </location>
</feature>
<evidence type="ECO:0000259" key="2">
    <source>
        <dbReference type="PROSITE" id="PS50196"/>
    </source>
</evidence>
<accession>A0A1I7ZCJ6</accession>
<sequence>MSDEEKKSSPKEETSRPGGLLKLRPSKIGGGALKSWEENKNSFKPKEITTTLSFTRPTLSFGSSAGAFSKNSTKKDDDAADKANVFGLRLESKLKTFESIAKPCDENDDAEPSMKRRKSDNDQDNISTSQGQADAKDAKAKIEESIDELLKKQQKEDAERQAMLERNTEPVSTGEEGEYNIHNGTGKLYVFEWDAEKKTGSWAQRGPVSLRINKNYRTEHGRIICRAHGNLRVLINSAFFERMTLTKENSKTIKFSACAGESGGALRQFLFKGSEKEVNELFKVMEEERDHMKVASSSSSPRENSEAAPSSLQETPKAAPKDYSS</sequence>
<evidence type="ECO:0000313" key="4">
    <source>
        <dbReference type="WBParaSite" id="L893_g24985.t1"/>
    </source>
</evidence>
<proteinExistence type="predicted"/>
<feature type="region of interest" description="Disordered" evidence="1">
    <location>
        <begin position="1"/>
        <end position="80"/>
    </location>
</feature>
<name>A0A1I7ZCJ6_9BILA</name>
<feature type="region of interest" description="Disordered" evidence="1">
    <location>
        <begin position="289"/>
        <end position="325"/>
    </location>
</feature>
<feature type="compositionally biased region" description="Low complexity" evidence="1">
    <location>
        <begin position="295"/>
        <end position="311"/>
    </location>
</feature>
<dbReference type="InterPro" id="IPR045255">
    <property type="entry name" value="RanBP1-like"/>
</dbReference>
<feature type="compositionally biased region" description="Basic and acidic residues" evidence="1">
    <location>
        <begin position="1"/>
        <end position="15"/>
    </location>
</feature>
<dbReference type="AlphaFoldDB" id="A0A1I7ZCJ6"/>
<evidence type="ECO:0000313" key="3">
    <source>
        <dbReference type="Proteomes" id="UP000095287"/>
    </source>
</evidence>
<dbReference type="Proteomes" id="UP000095287">
    <property type="component" value="Unplaced"/>
</dbReference>
<dbReference type="WBParaSite" id="L893_g24985.t1">
    <property type="protein sequence ID" value="L893_g24985.t1"/>
    <property type="gene ID" value="L893_g24985"/>
</dbReference>
<dbReference type="Gene3D" id="2.30.29.30">
    <property type="entry name" value="Pleckstrin-homology domain (PH domain)/Phosphotyrosine-binding domain (PTB)"/>
    <property type="match status" value="1"/>
</dbReference>
<dbReference type="PROSITE" id="PS50196">
    <property type="entry name" value="RANBD1"/>
    <property type="match status" value="1"/>
</dbReference>
<dbReference type="InterPro" id="IPR000156">
    <property type="entry name" value="Ran_bind_dom"/>
</dbReference>
<feature type="domain" description="RanBD1" evidence="2">
    <location>
        <begin position="157"/>
        <end position="288"/>
    </location>
</feature>
<dbReference type="PANTHER" id="PTHR23138">
    <property type="entry name" value="RAN BINDING PROTEIN"/>
    <property type="match status" value="1"/>
</dbReference>
<reference evidence="4" key="1">
    <citation type="submission" date="2016-11" db="UniProtKB">
        <authorList>
            <consortium name="WormBaseParasite"/>
        </authorList>
    </citation>
    <scope>IDENTIFICATION</scope>
</reference>
<feature type="region of interest" description="Disordered" evidence="1">
    <location>
        <begin position="152"/>
        <end position="179"/>
    </location>
</feature>
<dbReference type="Pfam" id="PF00638">
    <property type="entry name" value="Ran_BP1"/>
    <property type="match status" value="1"/>
</dbReference>
<dbReference type="SMART" id="SM00160">
    <property type="entry name" value="RanBD"/>
    <property type="match status" value="1"/>
</dbReference>
<organism evidence="3 4">
    <name type="scientific">Steinernema glaseri</name>
    <dbReference type="NCBI Taxonomy" id="37863"/>
    <lineage>
        <taxon>Eukaryota</taxon>
        <taxon>Metazoa</taxon>
        <taxon>Ecdysozoa</taxon>
        <taxon>Nematoda</taxon>
        <taxon>Chromadorea</taxon>
        <taxon>Rhabditida</taxon>
        <taxon>Tylenchina</taxon>
        <taxon>Panagrolaimomorpha</taxon>
        <taxon>Strongyloidoidea</taxon>
        <taxon>Steinernematidae</taxon>
        <taxon>Steinernema</taxon>
    </lineage>
</organism>
<feature type="compositionally biased region" description="Basic and acidic residues" evidence="1">
    <location>
        <begin position="152"/>
        <end position="168"/>
    </location>
</feature>
<feature type="compositionally biased region" description="Polar residues" evidence="1">
    <location>
        <begin position="48"/>
        <end position="63"/>
    </location>
</feature>
<evidence type="ECO:0000256" key="1">
    <source>
        <dbReference type="SAM" id="MobiDB-lite"/>
    </source>
</evidence>